<sequence>MVRPLGSAEGWGLFDVSAELPVVNPRPGGLPTPPLKRIGHYFIRCTKQNNFKSDFEIDAIEIEPQIPPPTHLKPSLSSIALRSATSAARSAVGTRLALLVVSLAPSPP</sequence>
<gene>
    <name evidence="1" type="ORF">ZIOFF_070436</name>
</gene>
<evidence type="ECO:0000313" key="1">
    <source>
        <dbReference type="EMBL" id="KAG6472956.1"/>
    </source>
</evidence>
<dbReference type="AlphaFoldDB" id="A0A8J5EUH4"/>
<keyword evidence="2" id="KW-1185">Reference proteome</keyword>
<protein>
    <submittedName>
        <fullName evidence="1">Uncharacterized protein</fullName>
    </submittedName>
</protein>
<reference evidence="1 2" key="1">
    <citation type="submission" date="2020-08" db="EMBL/GenBank/DDBJ databases">
        <title>Plant Genome Project.</title>
        <authorList>
            <person name="Zhang R.-G."/>
        </authorList>
    </citation>
    <scope>NUCLEOTIDE SEQUENCE [LARGE SCALE GENOMIC DNA]</scope>
    <source>
        <tissue evidence="1">Rhizome</tissue>
    </source>
</reference>
<accession>A0A8J5EUH4</accession>
<comment type="caution">
    <text evidence="1">The sequence shown here is derived from an EMBL/GenBank/DDBJ whole genome shotgun (WGS) entry which is preliminary data.</text>
</comment>
<name>A0A8J5EUH4_ZINOF</name>
<evidence type="ECO:0000313" key="2">
    <source>
        <dbReference type="Proteomes" id="UP000734854"/>
    </source>
</evidence>
<proteinExistence type="predicted"/>
<organism evidence="1 2">
    <name type="scientific">Zingiber officinale</name>
    <name type="common">Ginger</name>
    <name type="synonym">Amomum zingiber</name>
    <dbReference type="NCBI Taxonomy" id="94328"/>
    <lineage>
        <taxon>Eukaryota</taxon>
        <taxon>Viridiplantae</taxon>
        <taxon>Streptophyta</taxon>
        <taxon>Embryophyta</taxon>
        <taxon>Tracheophyta</taxon>
        <taxon>Spermatophyta</taxon>
        <taxon>Magnoliopsida</taxon>
        <taxon>Liliopsida</taxon>
        <taxon>Zingiberales</taxon>
        <taxon>Zingiberaceae</taxon>
        <taxon>Zingiber</taxon>
    </lineage>
</organism>
<dbReference type="Proteomes" id="UP000734854">
    <property type="component" value="Unassembled WGS sequence"/>
</dbReference>
<dbReference type="EMBL" id="JACMSC010000020">
    <property type="protein sequence ID" value="KAG6472956.1"/>
    <property type="molecule type" value="Genomic_DNA"/>
</dbReference>